<dbReference type="PANTHER" id="PTHR40047">
    <property type="entry name" value="UPF0703 PROTEIN YCGQ"/>
    <property type="match status" value="1"/>
</dbReference>
<dbReference type="PANTHER" id="PTHR40047:SF1">
    <property type="entry name" value="UPF0703 PROTEIN YCGQ"/>
    <property type="match status" value="1"/>
</dbReference>
<dbReference type="EMBL" id="PYLP01000028">
    <property type="protein sequence ID" value="PST35646.1"/>
    <property type="molecule type" value="Genomic_DNA"/>
</dbReference>
<name>A0A2T3FK27_9FIRM</name>
<dbReference type="InterPro" id="IPR027417">
    <property type="entry name" value="P-loop_NTPase"/>
</dbReference>
<evidence type="ECO:0000259" key="1">
    <source>
        <dbReference type="Pfam" id="PF02492"/>
    </source>
</evidence>
<dbReference type="SUPFAM" id="SSF52540">
    <property type="entry name" value="P-loop containing nucleoside triphosphate hydrolases"/>
    <property type="match status" value="1"/>
</dbReference>
<feature type="domain" description="DUF1980" evidence="2">
    <location>
        <begin position="190"/>
        <end position="311"/>
    </location>
</feature>
<sequence length="314" mass="36379">MNKTRVYLFTGFLESGKSSFIQDTLLEQGFGEDEKTLIIACEEGEVTFDIPALKKENASVEFIENEEDLNYETLLHLHQKYQPTQVMIEYNGMWDNTKFIDEICIDQWQVVQILTTISAETFDLYYNNMRGQFVYHITGSDLVIVNRCDENTKKYPIRGSIKSLNPMCQIVYENKNRQIEDLTVNDLPYNLNDDYIEVNDMDYGIFCMHIMENPQIYEDKTIKIKGKVIGRDKLIENGFVLGRQAMVCCSDDMQLLGLVCISKYAKDLIKDEWLVVDGTISLEYDESIQSNIPILHVDHLEGAKPLENEYVTFD</sequence>
<dbReference type="RefSeq" id="WP_106988847.1">
    <property type="nucleotide sequence ID" value="NZ_DAWBWI010000381.1"/>
</dbReference>
<dbReference type="Proteomes" id="UP001198439">
    <property type="component" value="Unassembled WGS sequence"/>
</dbReference>
<accession>A0A2T3FK27</accession>
<dbReference type="GeneID" id="77471915"/>
<dbReference type="Pfam" id="PF21537">
    <property type="entry name" value="DUF1980_C"/>
    <property type="match status" value="1"/>
</dbReference>
<dbReference type="InterPro" id="IPR048447">
    <property type="entry name" value="DUF1980_C"/>
</dbReference>
<dbReference type="InterPro" id="IPR003495">
    <property type="entry name" value="CobW/HypB/UreG_nucleotide-bd"/>
</dbReference>
<dbReference type="Pfam" id="PF02492">
    <property type="entry name" value="cobW"/>
    <property type="match status" value="1"/>
</dbReference>
<dbReference type="InterPro" id="IPR052955">
    <property type="entry name" value="UPF0703_membrane_permease"/>
</dbReference>
<evidence type="ECO:0000313" key="4">
    <source>
        <dbReference type="EMBL" id="PST35646.1"/>
    </source>
</evidence>
<keyword evidence="5" id="KW-1185">Reference proteome</keyword>
<reference evidence="4" key="2">
    <citation type="journal article" date="2019" name="Int. J. Syst. Evol. Microbiol.">
        <title>Faecalibacillus intestinalis gen. nov., sp. nov. and Faecalibacillus faecis sp. nov., isolated from human faeces.</title>
        <authorList>
            <person name="Seo B."/>
            <person name="Jeon K."/>
            <person name="Baek I."/>
            <person name="Lee Y.M."/>
            <person name="Baek K."/>
            <person name="Ko G."/>
        </authorList>
    </citation>
    <scope>NUCLEOTIDE SEQUENCE</scope>
    <source>
        <strain evidence="4">SNUG30370</strain>
    </source>
</reference>
<protein>
    <submittedName>
        <fullName evidence="4">Uncharacterized protein</fullName>
    </submittedName>
</protein>
<evidence type="ECO:0000313" key="3">
    <source>
        <dbReference type="EMBL" id="MCB8611325.1"/>
    </source>
</evidence>
<dbReference type="Proteomes" id="UP000241201">
    <property type="component" value="Unassembled WGS sequence"/>
</dbReference>
<comment type="caution">
    <text evidence="4">The sequence shown here is derived from an EMBL/GenBank/DDBJ whole genome shotgun (WGS) entry which is preliminary data.</text>
</comment>
<organism evidence="4 5">
    <name type="scientific">Faecalibacillus faecis</name>
    <dbReference type="NCBI Taxonomy" id="1982628"/>
    <lineage>
        <taxon>Bacteria</taxon>
        <taxon>Bacillati</taxon>
        <taxon>Bacillota</taxon>
        <taxon>Erysipelotrichia</taxon>
        <taxon>Erysipelotrichales</taxon>
        <taxon>Coprobacillaceae</taxon>
        <taxon>Faecalibacillus</taxon>
    </lineage>
</organism>
<gene>
    <name evidence="4" type="ORF">C7U55_12560</name>
    <name evidence="3" type="ORF">LJD69_12055</name>
</gene>
<evidence type="ECO:0000313" key="5">
    <source>
        <dbReference type="Proteomes" id="UP000241201"/>
    </source>
</evidence>
<evidence type="ECO:0000259" key="2">
    <source>
        <dbReference type="Pfam" id="PF21537"/>
    </source>
</evidence>
<dbReference type="Gene3D" id="3.40.50.300">
    <property type="entry name" value="P-loop containing nucleotide triphosphate hydrolases"/>
    <property type="match status" value="1"/>
</dbReference>
<reference evidence="5" key="1">
    <citation type="submission" date="2018-03" db="EMBL/GenBank/DDBJ databases">
        <title>Lachnoclostridium SNUG30370 gen.nov., sp.nov., isolated from human faeces.</title>
        <authorList>
            <person name="Seo B."/>
            <person name="Jeon K."/>
            <person name="Ko G."/>
        </authorList>
    </citation>
    <scope>NUCLEOTIDE SEQUENCE [LARGE SCALE GENOMIC DNA]</scope>
    <source>
        <strain evidence="5">SNUG30370</strain>
    </source>
</reference>
<dbReference type="AlphaFoldDB" id="A0A2T3FK27"/>
<proteinExistence type="predicted"/>
<feature type="domain" description="CobW/HypB/UreG nucleotide-binding" evidence="1">
    <location>
        <begin position="6"/>
        <end position="168"/>
    </location>
</feature>
<dbReference type="EMBL" id="JAJDKZ010000048">
    <property type="protein sequence ID" value="MCB8611325.1"/>
    <property type="molecule type" value="Genomic_DNA"/>
</dbReference>
<reference evidence="3" key="3">
    <citation type="submission" date="2021-10" db="EMBL/GenBank/DDBJ databases">
        <title>Collection of gut derived symbiotic bacterial strains cultured from healthy donors.</title>
        <authorList>
            <person name="Lin H."/>
            <person name="Littmann E."/>
            <person name="Kohout C."/>
            <person name="Pamer E.G."/>
        </authorList>
    </citation>
    <scope>NUCLEOTIDE SEQUENCE</scope>
    <source>
        <strain evidence="3">DFI.4.48</strain>
    </source>
</reference>